<dbReference type="SUPFAM" id="SSF82282">
    <property type="entry name" value="Homocysteine S-methyltransferase"/>
    <property type="match status" value="1"/>
</dbReference>
<comment type="caution">
    <text evidence="5">The sequence shown here is derived from an EMBL/GenBank/DDBJ whole genome shotgun (WGS) entry which is preliminary data.</text>
</comment>
<sequence>MDFVQSIAARRVMLAEGSVYERLRRHPGITFHPSMRHGVLVYDPAGRKAEAEVHASYIAAARATGLPLILLSDTWRANAENIAASAYADRPVNQDNIALLKALRDDSGHEIFIGGQSGCRGDAYRPEEALDADAAYAFHRPQMQALAEAKPDFLFAATLPAFREARGIARAQAETGLPYLLSFVLRPAGTLLDGTPWADAIKALDNTATPPLGYAVNCVHPKVLAQALSVLEKHAPDLLKRVVFFQANTSPLSPEELAAATDLLTEAPDTLAAQICALQRRYALPVTGGCCGTDERHIAALGRGLAKSAAQG</sequence>
<evidence type="ECO:0000313" key="6">
    <source>
        <dbReference type="Proteomes" id="UP001499951"/>
    </source>
</evidence>
<dbReference type="InterPro" id="IPR036589">
    <property type="entry name" value="HCY_dom_sf"/>
</dbReference>
<dbReference type="PANTHER" id="PTHR11103">
    <property type="entry name" value="SLR1189 PROTEIN"/>
    <property type="match status" value="1"/>
</dbReference>
<name>A0ABN1E2V0_9PROT</name>
<feature type="domain" description="Hcy-binding" evidence="4">
    <location>
        <begin position="1"/>
        <end position="305"/>
    </location>
</feature>
<keyword evidence="3" id="KW-0479">Metal-binding</keyword>
<evidence type="ECO:0000259" key="4">
    <source>
        <dbReference type="PROSITE" id="PS50970"/>
    </source>
</evidence>
<dbReference type="PANTHER" id="PTHR11103:SF18">
    <property type="entry name" value="SLR1189 PROTEIN"/>
    <property type="match status" value="1"/>
</dbReference>
<dbReference type="EMBL" id="BAAADD010000001">
    <property type="protein sequence ID" value="GAA0558018.1"/>
    <property type="molecule type" value="Genomic_DNA"/>
</dbReference>
<dbReference type="Proteomes" id="UP001499951">
    <property type="component" value="Unassembled WGS sequence"/>
</dbReference>
<keyword evidence="2 3" id="KW-0808">Transferase</keyword>
<comment type="cofactor">
    <cofactor evidence="3">
        <name>Zn(2+)</name>
        <dbReference type="ChEBI" id="CHEBI:29105"/>
    </cofactor>
</comment>
<evidence type="ECO:0000256" key="3">
    <source>
        <dbReference type="PROSITE-ProRule" id="PRU00333"/>
    </source>
</evidence>
<keyword evidence="1 3" id="KW-0489">Methyltransferase</keyword>
<evidence type="ECO:0000313" key="5">
    <source>
        <dbReference type="EMBL" id="GAA0558018.1"/>
    </source>
</evidence>
<dbReference type="Pfam" id="PF02574">
    <property type="entry name" value="S-methyl_trans"/>
    <property type="match status" value="1"/>
</dbReference>
<gene>
    <name evidence="5" type="ORF">GCM10008942_03120</name>
</gene>
<evidence type="ECO:0000256" key="1">
    <source>
        <dbReference type="ARBA" id="ARBA00022603"/>
    </source>
</evidence>
<dbReference type="PROSITE" id="PS50970">
    <property type="entry name" value="HCY"/>
    <property type="match status" value="1"/>
</dbReference>
<evidence type="ECO:0000256" key="2">
    <source>
        <dbReference type="ARBA" id="ARBA00022679"/>
    </source>
</evidence>
<dbReference type="Gene3D" id="3.20.20.330">
    <property type="entry name" value="Homocysteine-binding-like domain"/>
    <property type="match status" value="1"/>
</dbReference>
<keyword evidence="3" id="KW-0862">Zinc</keyword>
<feature type="binding site" evidence="3">
    <location>
        <position position="291"/>
    </location>
    <ligand>
        <name>Zn(2+)</name>
        <dbReference type="ChEBI" id="CHEBI:29105"/>
    </ligand>
</feature>
<keyword evidence="6" id="KW-1185">Reference proteome</keyword>
<accession>A0ABN1E2V0</accession>
<feature type="binding site" evidence="3">
    <location>
        <position position="290"/>
    </location>
    <ligand>
        <name>Zn(2+)</name>
        <dbReference type="ChEBI" id="CHEBI:29105"/>
    </ligand>
</feature>
<dbReference type="RefSeq" id="WP_166930796.1">
    <property type="nucleotide sequence ID" value="NZ_BAAADD010000001.1"/>
</dbReference>
<dbReference type="InterPro" id="IPR003726">
    <property type="entry name" value="HCY_dom"/>
</dbReference>
<organism evidence="5 6">
    <name type="scientific">Rhizomicrobium electricum</name>
    <dbReference type="NCBI Taxonomy" id="480070"/>
    <lineage>
        <taxon>Bacteria</taxon>
        <taxon>Pseudomonadati</taxon>
        <taxon>Pseudomonadota</taxon>
        <taxon>Alphaproteobacteria</taxon>
        <taxon>Micropepsales</taxon>
        <taxon>Micropepsaceae</taxon>
        <taxon>Rhizomicrobium</taxon>
    </lineage>
</organism>
<feature type="binding site" evidence="3">
    <location>
        <position position="218"/>
    </location>
    <ligand>
        <name>Zn(2+)</name>
        <dbReference type="ChEBI" id="CHEBI:29105"/>
    </ligand>
</feature>
<reference evidence="5 6" key="1">
    <citation type="journal article" date="2019" name="Int. J. Syst. Evol. Microbiol.">
        <title>The Global Catalogue of Microorganisms (GCM) 10K type strain sequencing project: providing services to taxonomists for standard genome sequencing and annotation.</title>
        <authorList>
            <consortium name="The Broad Institute Genomics Platform"/>
            <consortium name="The Broad Institute Genome Sequencing Center for Infectious Disease"/>
            <person name="Wu L."/>
            <person name="Ma J."/>
        </authorList>
    </citation>
    <scope>NUCLEOTIDE SEQUENCE [LARGE SCALE GENOMIC DNA]</scope>
    <source>
        <strain evidence="5 6">JCM 15089</strain>
    </source>
</reference>
<protein>
    <submittedName>
        <fullName evidence="5">Homocysteine S-methyltransferase family protein</fullName>
    </submittedName>
</protein>
<proteinExistence type="predicted"/>